<dbReference type="EMBL" id="MU003503">
    <property type="protein sequence ID" value="KAF2472154.1"/>
    <property type="molecule type" value="Genomic_DNA"/>
</dbReference>
<evidence type="ECO:0000313" key="1">
    <source>
        <dbReference type="EMBL" id="KAF2472154.1"/>
    </source>
</evidence>
<sequence length="187" mass="20550">MHPREDQASSRPHHVQESHSYERTTSPGAGQSQGTSANCSFTQTNGTSPSQTPTQQNGYSYNPSPAQGPGQPYMASSYWHPVPRTWGAVNPEAYLVTQSPALNYPLTAPHQNPAQPNLPNHQAPQNAPQNAPQTQVPATISLANLNQLNSNHLSSSTMAIWMNEGQREDAWHSTGYVPREDEGWRER</sequence>
<protein>
    <submittedName>
        <fullName evidence="1">Uncharacterized protein</fullName>
    </submittedName>
</protein>
<accession>A0ACB6QYT7</accession>
<proteinExistence type="predicted"/>
<name>A0ACB6QYT7_9PLEO</name>
<keyword evidence="2" id="KW-1185">Reference proteome</keyword>
<gene>
    <name evidence="1" type="ORF">BDR25DRAFT_302916</name>
</gene>
<comment type="caution">
    <text evidence="1">The sequence shown here is derived from an EMBL/GenBank/DDBJ whole genome shotgun (WGS) entry which is preliminary data.</text>
</comment>
<organism evidence="1 2">
    <name type="scientific">Lindgomyces ingoldianus</name>
    <dbReference type="NCBI Taxonomy" id="673940"/>
    <lineage>
        <taxon>Eukaryota</taxon>
        <taxon>Fungi</taxon>
        <taxon>Dikarya</taxon>
        <taxon>Ascomycota</taxon>
        <taxon>Pezizomycotina</taxon>
        <taxon>Dothideomycetes</taxon>
        <taxon>Pleosporomycetidae</taxon>
        <taxon>Pleosporales</taxon>
        <taxon>Lindgomycetaceae</taxon>
        <taxon>Lindgomyces</taxon>
    </lineage>
</organism>
<dbReference type="Proteomes" id="UP000799755">
    <property type="component" value="Unassembled WGS sequence"/>
</dbReference>
<reference evidence="1" key="1">
    <citation type="journal article" date="2020" name="Stud. Mycol.">
        <title>101 Dothideomycetes genomes: a test case for predicting lifestyles and emergence of pathogens.</title>
        <authorList>
            <person name="Haridas S."/>
            <person name="Albert R."/>
            <person name="Binder M."/>
            <person name="Bloem J."/>
            <person name="Labutti K."/>
            <person name="Salamov A."/>
            <person name="Andreopoulos B."/>
            <person name="Baker S."/>
            <person name="Barry K."/>
            <person name="Bills G."/>
            <person name="Bluhm B."/>
            <person name="Cannon C."/>
            <person name="Castanera R."/>
            <person name="Culley D."/>
            <person name="Daum C."/>
            <person name="Ezra D."/>
            <person name="Gonzalez J."/>
            <person name="Henrissat B."/>
            <person name="Kuo A."/>
            <person name="Liang C."/>
            <person name="Lipzen A."/>
            <person name="Lutzoni F."/>
            <person name="Magnuson J."/>
            <person name="Mondo S."/>
            <person name="Nolan M."/>
            <person name="Ohm R."/>
            <person name="Pangilinan J."/>
            <person name="Park H.-J."/>
            <person name="Ramirez L."/>
            <person name="Alfaro M."/>
            <person name="Sun H."/>
            <person name="Tritt A."/>
            <person name="Yoshinaga Y."/>
            <person name="Zwiers L.-H."/>
            <person name="Turgeon B."/>
            <person name="Goodwin S."/>
            <person name="Spatafora J."/>
            <person name="Crous P."/>
            <person name="Grigoriev I."/>
        </authorList>
    </citation>
    <scope>NUCLEOTIDE SEQUENCE</scope>
    <source>
        <strain evidence="1">ATCC 200398</strain>
    </source>
</reference>
<evidence type="ECO:0000313" key="2">
    <source>
        <dbReference type="Proteomes" id="UP000799755"/>
    </source>
</evidence>